<keyword evidence="10" id="KW-1185">Reference proteome</keyword>
<feature type="transmembrane region" description="Helical" evidence="8">
    <location>
        <begin position="213"/>
        <end position="233"/>
    </location>
</feature>
<comment type="caution">
    <text evidence="9">The sequence shown here is derived from an EMBL/GenBank/DDBJ whole genome shotgun (WGS) entry which is preliminary data.</text>
</comment>
<dbReference type="InterPro" id="IPR018584">
    <property type="entry name" value="GT87"/>
</dbReference>
<dbReference type="Proteomes" id="UP000722989">
    <property type="component" value="Unassembled WGS sequence"/>
</dbReference>
<proteinExistence type="inferred from homology"/>
<feature type="transmembrane region" description="Helical" evidence="8">
    <location>
        <begin position="96"/>
        <end position="115"/>
    </location>
</feature>
<gene>
    <name evidence="9" type="ORF">HC031_03860</name>
</gene>
<feature type="transmembrane region" description="Helical" evidence="8">
    <location>
        <begin position="188"/>
        <end position="206"/>
    </location>
</feature>
<evidence type="ECO:0000256" key="2">
    <source>
        <dbReference type="ARBA" id="ARBA00022475"/>
    </source>
</evidence>
<feature type="transmembrane region" description="Helical" evidence="8">
    <location>
        <begin position="354"/>
        <end position="372"/>
    </location>
</feature>
<feature type="transmembrane region" description="Helical" evidence="8">
    <location>
        <begin position="54"/>
        <end position="75"/>
    </location>
</feature>
<evidence type="ECO:0000256" key="5">
    <source>
        <dbReference type="ARBA" id="ARBA00022989"/>
    </source>
</evidence>
<name>A0ABX0XS82_9ACTN</name>
<accession>A0ABX0XS82</accession>
<evidence type="ECO:0000256" key="4">
    <source>
        <dbReference type="ARBA" id="ARBA00022692"/>
    </source>
</evidence>
<keyword evidence="2" id="KW-1003">Cell membrane</keyword>
<keyword evidence="3" id="KW-0808">Transferase</keyword>
<feature type="transmembrane region" description="Helical" evidence="8">
    <location>
        <begin position="29"/>
        <end position="48"/>
    </location>
</feature>
<keyword evidence="6 8" id="KW-0472">Membrane</keyword>
<reference evidence="9 10" key="1">
    <citation type="submission" date="2020-03" db="EMBL/GenBank/DDBJ databases">
        <title>WGS of the type strain of Planosporangium spp.</title>
        <authorList>
            <person name="Thawai C."/>
        </authorList>
    </citation>
    <scope>NUCLEOTIDE SEQUENCE [LARGE SCALE GENOMIC DNA]</scope>
    <source>
        <strain evidence="9 10">TBRC 5610</strain>
    </source>
</reference>
<feature type="transmembrane region" description="Helical" evidence="8">
    <location>
        <begin position="292"/>
        <end position="312"/>
    </location>
</feature>
<protein>
    <submittedName>
        <fullName evidence="9">DUF2029 domain-containing protein</fullName>
    </submittedName>
</protein>
<evidence type="ECO:0000313" key="9">
    <source>
        <dbReference type="EMBL" id="NJC68864.1"/>
    </source>
</evidence>
<feature type="transmembrane region" description="Helical" evidence="8">
    <location>
        <begin position="384"/>
        <end position="407"/>
    </location>
</feature>
<evidence type="ECO:0000256" key="8">
    <source>
        <dbReference type="SAM" id="Phobius"/>
    </source>
</evidence>
<organism evidence="9 10">
    <name type="scientific">Planosporangium thailandense</name>
    <dbReference type="NCBI Taxonomy" id="765197"/>
    <lineage>
        <taxon>Bacteria</taxon>
        <taxon>Bacillati</taxon>
        <taxon>Actinomycetota</taxon>
        <taxon>Actinomycetes</taxon>
        <taxon>Micromonosporales</taxon>
        <taxon>Micromonosporaceae</taxon>
        <taxon>Planosporangium</taxon>
    </lineage>
</organism>
<dbReference type="EMBL" id="JAATVY010000002">
    <property type="protein sequence ID" value="NJC68864.1"/>
    <property type="molecule type" value="Genomic_DNA"/>
</dbReference>
<evidence type="ECO:0000256" key="6">
    <source>
        <dbReference type="ARBA" id="ARBA00023136"/>
    </source>
</evidence>
<dbReference type="Pfam" id="PF09594">
    <property type="entry name" value="GT87"/>
    <property type="match status" value="1"/>
</dbReference>
<feature type="transmembrane region" description="Helical" evidence="8">
    <location>
        <begin position="261"/>
        <end position="285"/>
    </location>
</feature>
<evidence type="ECO:0000256" key="7">
    <source>
        <dbReference type="ARBA" id="ARBA00024033"/>
    </source>
</evidence>
<sequence length="431" mass="44086">MVGQTHRAPALATPDRPPTGAWRPLAGDLALYGLSAMFALVTAAGSTLGPHRVWGGIATVGYAAATLCVLVQLVLHRVFAAPTGRRALTGRAAQTGRAALTALTWAATALLPLIVEAARGQGQEEVTVVERAGQRLVETGTPYLDRTAIAALPDHERLLGYVPYQPGMALFGVPRALAGAVWWTDARVWFALVTAVALAIALAMLAPRAGDGALVRAAQAATVLPVCALTLAVGGDDLPVLALCLLALACAATDRPLAAGVAVGLAGALKLFAWPVALVLLAYAATRGRRALVPYTVAALGLPVVAVLPAVAVNSGAAVENLVRFPLGHGLVGSPAASPFPGHLIATALPAGRTVAAGLLVVAGLAIGWSLLRRPPRDAGGAALVCAYGLAAAIALMPATRFGYLLYPIAYLAWWRPLRDSDARSVVVPGR</sequence>
<evidence type="ECO:0000256" key="1">
    <source>
        <dbReference type="ARBA" id="ARBA00004651"/>
    </source>
</evidence>
<keyword evidence="5 8" id="KW-1133">Transmembrane helix</keyword>
<keyword evidence="4 8" id="KW-0812">Transmembrane</keyword>
<comment type="similarity">
    <text evidence="7">Belongs to the glycosyltransferase 87 family.</text>
</comment>
<evidence type="ECO:0000256" key="3">
    <source>
        <dbReference type="ARBA" id="ARBA00022679"/>
    </source>
</evidence>
<evidence type="ECO:0000313" key="10">
    <source>
        <dbReference type="Proteomes" id="UP000722989"/>
    </source>
</evidence>
<comment type="subcellular location">
    <subcellularLocation>
        <location evidence="1">Cell membrane</location>
        <topology evidence="1">Multi-pass membrane protein</topology>
    </subcellularLocation>
</comment>